<name>X0YE31_9ZZZZ</name>
<gene>
    <name evidence="1" type="ORF">S01H4_13141</name>
</gene>
<proteinExistence type="predicted"/>
<protein>
    <submittedName>
        <fullName evidence="1">Uncharacterized protein</fullName>
    </submittedName>
</protein>
<accession>X0YE31</accession>
<evidence type="ECO:0000313" key="1">
    <source>
        <dbReference type="EMBL" id="GAG54130.1"/>
    </source>
</evidence>
<dbReference type="EMBL" id="BART01005800">
    <property type="protein sequence ID" value="GAG54130.1"/>
    <property type="molecule type" value="Genomic_DNA"/>
</dbReference>
<dbReference type="AlphaFoldDB" id="X0YE31"/>
<comment type="caution">
    <text evidence="1">The sequence shown here is derived from an EMBL/GenBank/DDBJ whole genome shotgun (WGS) entry which is preliminary data.</text>
</comment>
<reference evidence="1" key="1">
    <citation type="journal article" date="2014" name="Front. Microbiol.">
        <title>High frequency of phylogenetically diverse reductive dehalogenase-homologous genes in deep subseafloor sedimentary metagenomes.</title>
        <authorList>
            <person name="Kawai M."/>
            <person name="Futagami T."/>
            <person name="Toyoda A."/>
            <person name="Takaki Y."/>
            <person name="Nishi S."/>
            <person name="Hori S."/>
            <person name="Arai W."/>
            <person name="Tsubouchi T."/>
            <person name="Morono Y."/>
            <person name="Uchiyama I."/>
            <person name="Ito T."/>
            <person name="Fujiyama A."/>
            <person name="Inagaki F."/>
            <person name="Takami H."/>
        </authorList>
    </citation>
    <scope>NUCLEOTIDE SEQUENCE</scope>
    <source>
        <strain evidence="1">Expedition CK06-06</strain>
    </source>
</reference>
<sequence>EIVHKFVHGYVDLQFAGMGSRLNKLRSFFEPHLSIDMSIVPAAKSAVIRTFAPALNSADDFDSQIVEVETGIDIASGYLKWFVPLAEHWTDWKVNVENESQQEV</sequence>
<organism evidence="1">
    <name type="scientific">marine sediment metagenome</name>
    <dbReference type="NCBI Taxonomy" id="412755"/>
    <lineage>
        <taxon>unclassified sequences</taxon>
        <taxon>metagenomes</taxon>
        <taxon>ecological metagenomes</taxon>
    </lineage>
</organism>
<feature type="non-terminal residue" evidence="1">
    <location>
        <position position="1"/>
    </location>
</feature>